<evidence type="ECO:0000313" key="5">
    <source>
        <dbReference type="Proteomes" id="UP001056429"/>
    </source>
</evidence>
<evidence type="ECO:0000256" key="1">
    <source>
        <dbReference type="ARBA" id="ARBA00022679"/>
    </source>
</evidence>
<dbReference type="PANTHER" id="PTHR43626">
    <property type="entry name" value="ACYL-COA N-ACYLTRANSFERASE"/>
    <property type="match status" value="1"/>
</dbReference>
<dbReference type="PANTHER" id="PTHR43626:SF4">
    <property type="entry name" value="GCN5-RELATED N-ACETYLTRANSFERASE 2, CHLOROPLASTIC"/>
    <property type="match status" value="1"/>
</dbReference>
<gene>
    <name evidence="4" type="ORF">KDK92_04270</name>
</gene>
<dbReference type="InterPro" id="IPR016181">
    <property type="entry name" value="Acyl_CoA_acyltransferase"/>
</dbReference>
<dbReference type="EMBL" id="JAGSOJ010000001">
    <property type="protein sequence ID" value="MCM1988946.1"/>
    <property type="molecule type" value="Genomic_DNA"/>
</dbReference>
<dbReference type="PROSITE" id="PS51186">
    <property type="entry name" value="GNAT"/>
    <property type="match status" value="1"/>
</dbReference>
<proteinExistence type="predicted"/>
<dbReference type="InterPro" id="IPR000182">
    <property type="entry name" value="GNAT_dom"/>
</dbReference>
<keyword evidence="2" id="KW-0012">Acyltransferase</keyword>
<evidence type="ECO:0000313" key="4">
    <source>
        <dbReference type="EMBL" id="MCM1988946.1"/>
    </source>
</evidence>
<comment type="caution">
    <text evidence="4">The sequence shown here is derived from an EMBL/GenBank/DDBJ whole genome shotgun (WGS) entry which is preliminary data.</text>
</comment>
<evidence type="ECO:0000259" key="3">
    <source>
        <dbReference type="PROSITE" id="PS51186"/>
    </source>
</evidence>
<dbReference type="CDD" id="cd04301">
    <property type="entry name" value="NAT_SF"/>
    <property type="match status" value="1"/>
</dbReference>
<protein>
    <submittedName>
        <fullName evidence="4">GNAT family N-acetyltransferase</fullName>
    </submittedName>
</protein>
<sequence>MIQLKRGILTAEKFIDLVESVGWAHPTIEQIQLALDNSLYTACITDGNEIIAMGRIIGDNSMSYFIKDVVVNSEYQGKGLGKLLINDMLSFLKEKTQKGWKFCVELMSAEGKEVFYEKFGFERRPSTSGGAGMFLLIDNL</sequence>
<keyword evidence="1" id="KW-0808">Transferase</keyword>
<reference evidence="4" key="2">
    <citation type="submission" date="2021-04" db="EMBL/GenBank/DDBJ databases">
        <authorList>
            <person name="Dong X."/>
        </authorList>
    </citation>
    <scope>NUCLEOTIDE SEQUENCE</scope>
    <source>
        <strain evidence="4">ZWT</strain>
    </source>
</reference>
<dbReference type="RefSeq" id="WP_250857811.1">
    <property type="nucleotide sequence ID" value="NZ_JAGSOJ010000001.1"/>
</dbReference>
<name>A0A9J6NWW9_9CLOT</name>
<dbReference type="SUPFAM" id="SSF55729">
    <property type="entry name" value="Acyl-CoA N-acyltransferases (Nat)"/>
    <property type="match status" value="1"/>
</dbReference>
<dbReference type="Gene3D" id="3.40.630.30">
    <property type="match status" value="1"/>
</dbReference>
<dbReference type="Proteomes" id="UP001056429">
    <property type="component" value="Unassembled WGS sequence"/>
</dbReference>
<dbReference type="GO" id="GO:0008080">
    <property type="term" value="F:N-acetyltransferase activity"/>
    <property type="evidence" value="ECO:0007669"/>
    <property type="project" value="InterPro"/>
</dbReference>
<organism evidence="4 5">
    <name type="scientific">Oceanirhabdus seepicola</name>
    <dbReference type="NCBI Taxonomy" id="2828781"/>
    <lineage>
        <taxon>Bacteria</taxon>
        <taxon>Bacillati</taxon>
        <taxon>Bacillota</taxon>
        <taxon>Clostridia</taxon>
        <taxon>Eubacteriales</taxon>
        <taxon>Clostridiaceae</taxon>
        <taxon>Oceanirhabdus</taxon>
    </lineage>
</organism>
<accession>A0A9J6NWW9</accession>
<reference evidence="4" key="1">
    <citation type="journal article" date="2021" name="mSystems">
        <title>Bacteria and Archaea Synergistically Convert Glycine Betaine to Biogenic Methane in the Formosa Cold Seep of the South China Sea.</title>
        <authorList>
            <person name="Li L."/>
            <person name="Zhang W."/>
            <person name="Zhang S."/>
            <person name="Song L."/>
            <person name="Sun Q."/>
            <person name="Zhang H."/>
            <person name="Xiang H."/>
            <person name="Dong X."/>
        </authorList>
    </citation>
    <scope>NUCLEOTIDE SEQUENCE</scope>
    <source>
        <strain evidence="4">ZWT</strain>
    </source>
</reference>
<dbReference type="InterPro" id="IPR045039">
    <property type="entry name" value="NSI-like"/>
</dbReference>
<feature type="domain" description="N-acetyltransferase" evidence="3">
    <location>
        <begin position="2"/>
        <end position="140"/>
    </location>
</feature>
<evidence type="ECO:0000256" key="2">
    <source>
        <dbReference type="ARBA" id="ARBA00023315"/>
    </source>
</evidence>
<dbReference type="GO" id="GO:0005737">
    <property type="term" value="C:cytoplasm"/>
    <property type="evidence" value="ECO:0007669"/>
    <property type="project" value="TreeGrafter"/>
</dbReference>
<keyword evidence="5" id="KW-1185">Reference proteome</keyword>
<dbReference type="Pfam" id="PF13508">
    <property type="entry name" value="Acetyltransf_7"/>
    <property type="match status" value="1"/>
</dbReference>
<dbReference type="AlphaFoldDB" id="A0A9J6NWW9"/>